<dbReference type="AlphaFoldDB" id="A0A3R8WI09"/>
<feature type="transmembrane region" description="Helical" evidence="7">
    <location>
        <begin position="203"/>
        <end position="223"/>
    </location>
</feature>
<evidence type="ECO:0000256" key="5">
    <source>
        <dbReference type="ARBA" id="ARBA00022989"/>
    </source>
</evidence>
<name>A0A3R8WI09_9FLAO</name>
<keyword evidence="5 7" id="KW-1133">Transmembrane helix</keyword>
<dbReference type="Pfam" id="PF02405">
    <property type="entry name" value="MlaE"/>
    <property type="match status" value="1"/>
</dbReference>
<evidence type="ECO:0000313" key="8">
    <source>
        <dbReference type="EMBL" id="RRQ50598.1"/>
    </source>
</evidence>
<accession>A0A3R8WI09</accession>
<feature type="transmembrane region" description="Helical" evidence="7">
    <location>
        <begin position="60"/>
        <end position="77"/>
    </location>
</feature>
<evidence type="ECO:0000256" key="7">
    <source>
        <dbReference type="RuleBase" id="RU362044"/>
    </source>
</evidence>
<comment type="subcellular location">
    <subcellularLocation>
        <location evidence="1">Membrane</location>
        <topology evidence="1">Multi-pass membrane protein</topology>
    </subcellularLocation>
</comment>
<keyword evidence="3" id="KW-0813">Transport</keyword>
<evidence type="ECO:0000256" key="2">
    <source>
        <dbReference type="ARBA" id="ARBA00007556"/>
    </source>
</evidence>
<dbReference type="InterPro" id="IPR030802">
    <property type="entry name" value="Permease_MalE"/>
</dbReference>
<dbReference type="PANTHER" id="PTHR30188">
    <property type="entry name" value="ABC TRANSPORTER PERMEASE PROTEIN-RELATED"/>
    <property type="match status" value="1"/>
</dbReference>
<dbReference type="PANTHER" id="PTHR30188:SF4">
    <property type="entry name" value="PROTEIN TRIGALACTOSYLDIACYLGLYCEROL 1, CHLOROPLASTIC"/>
    <property type="match status" value="1"/>
</dbReference>
<sequence>MGYVAKPVFNASKMVSRIKNFFIQIGELSYFAGRFFKETFTLPFEFKELLRQCYHMGNRSLVLVVMTNFIIGLVLTLQSRPTMIQFGAVSMMPNMVGISIVREIGPVITALICAGRIASGIGAELGSMRVTEQIDAMEVSGTNPFKYLVVTRILATTLMIPLLVIFGDLIALYGSALVENLKGQVSFQLYFNTVFDALSFGDLVPATVKSFFFGFVIGLVGCYKGYYCKKGTAGVGVAANTAVVMASLLLFVVDFIAVFVSDVFYEL</sequence>
<dbReference type="OrthoDB" id="9810518at2"/>
<proteinExistence type="inferred from homology"/>
<dbReference type="GO" id="GO:0043190">
    <property type="term" value="C:ATP-binding cassette (ABC) transporter complex"/>
    <property type="evidence" value="ECO:0007669"/>
    <property type="project" value="InterPro"/>
</dbReference>
<comment type="caution">
    <text evidence="8">The sequence shown here is derived from an EMBL/GenBank/DDBJ whole genome shotgun (WGS) entry which is preliminary data.</text>
</comment>
<organism evidence="8 9">
    <name type="scientific">Maribacter algicola</name>
    <dbReference type="NCBI Taxonomy" id="2498892"/>
    <lineage>
        <taxon>Bacteria</taxon>
        <taxon>Pseudomonadati</taxon>
        <taxon>Bacteroidota</taxon>
        <taxon>Flavobacteriia</taxon>
        <taxon>Flavobacteriales</taxon>
        <taxon>Flavobacteriaceae</taxon>
        <taxon>Maribacter</taxon>
    </lineage>
</organism>
<keyword evidence="4 7" id="KW-0812">Transmembrane</keyword>
<dbReference type="GO" id="GO:0005548">
    <property type="term" value="F:phospholipid transporter activity"/>
    <property type="evidence" value="ECO:0007669"/>
    <property type="project" value="TreeGrafter"/>
</dbReference>
<feature type="transmembrane region" description="Helical" evidence="7">
    <location>
        <begin position="235"/>
        <end position="260"/>
    </location>
</feature>
<evidence type="ECO:0000256" key="3">
    <source>
        <dbReference type="ARBA" id="ARBA00022448"/>
    </source>
</evidence>
<comment type="similarity">
    <text evidence="2 7">Belongs to the MlaE permease family.</text>
</comment>
<dbReference type="InterPro" id="IPR003453">
    <property type="entry name" value="ABC_MlaE_roteobac"/>
</dbReference>
<dbReference type="Proteomes" id="UP000286990">
    <property type="component" value="Unassembled WGS sequence"/>
</dbReference>
<dbReference type="NCBIfam" id="TIGR00056">
    <property type="entry name" value="MlaE family lipid ABC transporter permease subunit"/>
    <property type="match status" value="1"/>
</dbReference>
<keyword evidence="6 7" id="KW-0472">Membrane</keyword>
<evidence type="ECO:0000256" key="1">
    <source>
        <dbReference type="ARBA" id="ARBA00004141"/>
    </source>
</evidence>
<keyword evidence="9" id="KW-1185">Reference proteome</keyword>
<evidence type="ECO:0000313" key="9">
    <source>
        <dbReference type="Proteomes" id="UP000286990"/>
    </source>
</evidence>
<comment type="caution">
    <text evidence="7">Lacks conserved residue(s) required for the propagation of feature annotation.</text>
</comment>
<feature type="transmembrane region" description="Helical" evidence="7">
    <location>
        <begin position="153"/>
        <end position="173"/>
    </location>
</feature>
<evidence type="ECO:0000256" key="4">
    <source>
        <dbReference type="ARBA" id="ARBA00022692"/>
    </source>
</evidence>
<reference evidence="9" key="1">
    <citation type="submission" date="2018-12" db="EMBL/GenBank/DDBJ databases">
        <title>Maribacter lutimaris sp. nov., isolated from marine sediment.</title>
        <authorList>
            <person name="Kim K.K."/>
        </authorList>
    </citation>
    <scope>NUCLEOTIDE SEQUENCE [LARGE SCALE GENOMIC DNA]</scope>
    <source>
        <strain evidence="9">PoM-212</strain>
    </source>
</reference>
<evidence type="ECO:0000256" key="6">
    <source>
        <dbReference type="ARBA" id="ARBA00023136"/>
    </source>
</evidence>
<gene>
    <name evidence="8" type="ORF">DZC72_08700</name>
</gene>
<dbReference type="EMBL" id="QUSX01000001">
    <property type="protein sequence ID" value="RRQ50598.1"/>
    <property type="molecule type" value="Genomic_DNA"/>
</dbReference>
<protein>
    <submittedName>
        <fullName evidence="8">ABC transporter permease</fullName>
    </submittedName>
</protein>
<dbReference type="RefSeq" id="WP_125222420.1">
    <property type="nucleotide sequence ID" value="NZ_QUSX01000001.1"/>
</dbReference>